<sequence>MPDDKSEARFVEEELVWNALIAAFASGELGPEGEEAFSWLLGELVSLPKSKALDFAPLALEDRIRGRLLQSTLQEVRLRGRKIVHIVDNFTAKHENPLNGPGGRHDNDFADIRKIEILPTSDELASKDPYLPRAQETNERESRPGGLAFHLDSQFRLLREDMLRDLREEVQVAHDVKKGRRKSLSVEHLTLAGVYCDGRSPWSLQFRCTQDLPQMPNKSEKIRRQFLQDNNKFMRHESIARVVTDGKEVTLGTIIREEDLLAKKPPIICLQIPGKELERALRCLLGAESIKVVQLNTAVFAYLPIIKQLQEIKEISVEDEILHWETGKPLRPIDYSLSPEMSRELYKLKLYKFISNTSNDLRDILRLTRPTKLDQAQMMCFLSGLRDKVRENHSLAHSWQKPFTPTPVRRFLWYAIHTMH</sequence>
<keyword evidence="3" id="KW-1185">Reference proteome</keyword>
<comment type="caution">
    <text evidence="2">The sequence shown here is derived from an EMBL/GenBank/DDBJ whole genome shotgun (WGS) entry which is preliminary data.</text>
</comment>
<gene>
    <name evidence="2" type="ORF">ABVK25_009766</name>
</gene>
<protein>
    <submittedName>
        <fullName evidence="2">Uncharacterized protein</fullName>
    </submittedName>
</protein>
<feature type="region of interest" description="Disordered" evidence="1">
    <location>
        <begin position="126"/>
        <end position="145"/>
    </location>
</feature>
<evidence type="ECO:0000256" key="1">
    <source>
        <dbReference type="SAM" id="MobiDB-lite"/>
    </source>
</evidence>
<dbReference type="EMBL" id="JBHFEH010000054">
    <property type="protein sequence ID" value="KAL2050039.1"/>
    <property type="molecule type" value="Genomic_DNA"/>
</dbReference>
<accession>A0ABR4AWI2</accession>
<dbReference type="Proteomes" id="UP001590951">
    <property type="component" value="Unassembled WGS sequence"/>
</dbReference>
<proteinExistence type="predicted"/>
<evidence type="ECO:0000313" key="2">
    <source>
        <dbReference type="EMBL" id="KAL2050039.1"/>
    </source>
</evidence>
<reference evidence="2 3" key="1">
    <citation type="submission" date="2024-09" db="EMBL/GenBank/DDBJ databases">
        <title>Rethinking Asexuality: The Enigmatic Case of Functional Sexual Genes in Lepraria (Stereocaulaceae).</title>
        <authorList>
            <person name="Doellman M."/>
            <person name="Sun Y."/>
            <person name="Barcenas-Pena A."/>
            <person name="Lumbsch H.T."/>
            <person name="Grewe F."/>
        </authorList>
    </citation>
    <scope>NUCLEOTIDE SEQUENCE [LARGE SCALE GENOMIC DNA]</scope>
    <source>
        <strain evidence="2 3">Grewe 0041</strain>
    </source>
</reference>
<organism evidence="2 3">
    <name type="scientific">Lepraria finkii</name>
    <dbReference type="NCBI Taxonomy" id="1340010"/>
    <lineage>
        <taxon>Eukaryota</taxon>
        <taxon>Fungi</taxon>
        <taxon>Dikarya</taxon>
        <taxon>Ascomycota</taxon>
        <taxon>Pezizomycotina</taxon>
        <taxon>Lecanoromycetes</taxon>
        <taxon>OSLEUM clade</taxon>
        <taxon>Lecanoromycetidae</taxon>
        <taxon>Lecanorales</taxon>
        <taxon>Lecanorineae</taxon>
        <taxon>Stereocaulaceae</taxon>
        <taxon>Lepraria</taxon>
    </lineage>
</organism>
<name>A0ABR4AWI2_9LECA</name>
<evidence type="ECO:0000313" key="3">
    <source>
        <dbReference type="Proteomes" id="UP001590951"/>
    </source>
</evidence>